<sequence>MEADRHHSIEAARLQRVFWGSAVARSDGEGGGEGTRAASQNVFRQAPSPISPAKSCPLFSLPTRALDRSLHALCTAPHAGRVGSSLYSVTLTLRKSQRAQNL</sequence>
<name>A0A0P1B996_9BASI</name>
<protein>
    <submittedName>
        <fullName evidence="1">Uncharacterized protein</fullName>
    </submittedName>
</protein>
<accession>A0A0P1B996</accession>
<evidence type="ECO:0000313" key="2">
    <source>
        <dbReference type="Proteomes" id="UP000054845"/>
    </source>
</evidence>
<reference evidence="1 2" key="1">
    <citation type="submission" date="2014-09" db="EMBL/GenBank/DDBJ databases">
        <authorList>
            <person name="Magalhaes I.L.F."/>
            <person name="Oliveira U."/>
            <person name="Santos F.R."/>
            <person name="Vidigal T.H.D.A."/>
            <person name="Brescovit A.D."/>
            <person name="Santos A.J."/>
        </authorList>
    </citation>
    <scope>NUCLEOTIDE SEQUENCE [LARGE SCALE GENOMIC DNA]</scope>
</reference>
<proteinExistence type="predicted"/>
<evidence type="ECO:0000313" key="1">
    <source>
        <dbReference type="EMBL" id="CEH12179.1"/>
    </source>
</evidence>
<dbReference type="AlphaFoldDB" id="A0A0P1B996"/>
<dbReference type="EMBL" id="CCYA01000118">
    <property type="protein sequence ID" value="CEH12179.1"/>
    <property type="molecule type" value="Genomic_DNA"/>
</dbReference>
<organism evidence="1 2">
    <name type="scientific">Ceraceosorus bombacis</name>
    <dbReference type="NCBI Taxonomy" id="401625"/>
    <lineage>
        <taxon>Eukaryota</taxon>
        <taxon>Fungi</taxon>
        <taxon>Dikarya</taxon>
        <taxon>Basidiomycota</taxon>
        <taxon>Ustilaginomycotina</taxon>
        <taxon>Exobasidiomycetes</taxon>
        <taxon>Ceraceosorales</taxon>
        <taxon>Ceraceosoraceae</taxon>
        <taxon>Ceraceosorus</taxon>
    </lineage>
</organism>
<dbReference type="Proteomes" id="UP000054845">
    <property type="component" value="Unassembled WGS sequence"/>
</dbReference>
<keyword evidence="2" id="KW-1185">Reference proteome</keyword>